<name>K1PJ30_MAGGI</name>
<evidence type="ECO:0000313" key="1">
    <source>
        <dbReference type="EMBL" id="EKC21568.1"/>
    </source>
</evidence>
<reference evidence="1" key="1">
    <citation type="journal article" date="2012" name="Nature">
        <title>The oyster genome reveals stress adaptation and complexity of shell formation.</title>
        <authorList>
            <person name="Zhang G."/>
            <person name="Fang X."/>
            <person name="Guo X."/>
            <person name="Li L."/>
            <person name="Luo R."/>
            <person name="Xu F."/>
            <person name="Yang P."/>
            <person name="Zhang L."/>
            <person name="Wang X."/>
            <person name="Qi H."/>
            <person name="Xiong Z."/>
            <person name="Que H."/>
            <person name="Xie Y."/>
            <person name="Holland P.W."/>
            <person name="Paps J."/>
            <person name="Zhu Y."/>
            <person name="Wu F."/>
            <person name="Chen Y."/>
            <person name="Wang J."/>
            <person name="Peng C."/>
            <person name="Meng J."/>
            <person name="Yang L."/>
            <person name="Liu J."/>
            <person name="Wen B."/>
            <person name="Zhang N."/>
            <person name="Huang Z."/>
            <person name="Zhu Q."/>
            <person name="Feng Y."/>
            <person name="Mount A."/>
            <person name="Hedgecock D."/>
            <person name="Xu Z."/>
            <person name="Liu Y."/>
            <person name="Domazet-Loso T."/>
            <person name="Du Y."/>
            <person name="Sun X."/>
            <person name="Zhang S."/>
            <person name="Liu B."/>
            <person name="Cheng P."/>
            <person name="Jiang X."/>
            <person name="Li J."/>
            <person name="Fan D."/>
            <person name="Wang W."/>
            <person name="Fu W."/>
            <person name="Wang T."/>
            <person name="Wang B."/>
            <person name="Zhang J."/>
            <person name="Peng Z."/>
            <person name="Li Y."/>
            <person name="Li N."/>
            <person name="Wang J."/>
            <person name="Chen M."/>
            <person name="He Y."/>
            <person name="Tan F."/>
            <person name="Song X."/>
            <person name="Zheng Q."/>
            <person name="Huang R."/>
            <person name="Yang H."/>
            <person name="Du X."/>
            <person name="Chen L."/>
            <person name="Yang M."/>
            <person name="Gaffney P.M."/>
            <person name="Wang S."/>
            <person name="Luo L."/>
            <person name="She Z."/>
            <person name="Ming Y."/>
            <person name="Huang W."/>
            <person name="Zhang S."/>
            <person name="Huang B."/>
            <person name="Zhang Y."/>
            <person name="Qu T."/>
            <person name="Ni P."/>
            <person name="Miao G."/>
            <person name="Wang J."/>
            <person name="Wang Q."/>
            <person name="Steinberg C.E."/>
            <person name="Wang H."/>
            <person name="Li N."/>
            <person name="Qian L."/>
            <person name="Zhang G."/>
            <person name="Li Y."/>
            <person name="Yang H."/>
            <person name="Liu X."/>
            <person name="Wang J."/>
            <person name="Yin Y."/>
            <person name="Wang J."/>
        </authorList>
    </citation>
    <scope>NUCLEOTIDE SEQUENCE [LARGE SCALE GENOMIC DNA]</scope>
    <source>
        <strain evidence="1">05x7-T-G4-1.051#20</strain>
    </source>
</reference>
<organism evidence="1">
    <name type="scientific">Magallana gigas</name>
    <name type="common">Pacific oyster</name>
    <name type="synonym">Crassostrea gigas</name>
    <dbReference type="NCBI Taxonomy" id="29159"/>
    <lineage>
        <taxon>Eukaryota</taxon>
        <taxon>Metazoa</taxon>
        <taxon>Spiralia</taxon>
        <taxon>Lophotrochozoa</taxon>
        <taxon>Mollusca</taxon>
        <taxon>Bivalvia</taxon>
        <taxon>Autobranchia</taxon>
        <taxon>Pteriomorphia</taxon>
        <taxon>Ostreida</taxon>
        <taxon>Ostreoidea</taxon>
        <taxon>Ostreidae</taxon>
        <taxon>Magallana</taxon>
    </lineage>
</organism>
<accession>K1PJ30</accession>
<dbReference type="InParanoid" id="K1PJ30"/>
<sequence length="86" mass="9732">MAASGSSQTLQHKQCKDILQKGLILRHNWCKQRDVTRQKTTGDSHSNDFVSQQGIYNIAEENAGYQELGQVSGPSHYDQLQRLQTE</sequence>
<dbReference type="HOGENOM" id="CLU_2500090_0_0_1"/>
<dbReference type="AlphaFoldDB" id="K1PJ30"/>
<proteinExistence type="predicted"/>
<dbReference type="EMBL" id="JH816900">
    <property type="protein sequence ID" value="EKC21568.1"/>
    <property type="molecule type" value="Genomic_DNA"/>
</dbReference>
<gene>
    <name evidence="1" type="ORF">CGI_10003759</name>
</gene>
<protein>
    <submittedName>
        <fullName evidence="1">Uncharacterized protein</fullName>
    </submittedName>
</protein>